<feature type="transmembrane region" description="Helical" evidence="7">
    <location>
        <begin position="28"/>
        <end position="47"/>
    </location>
</feature>
<dbReference type="PANTHER" id="PTHR40074:SF2">
    <property type="entry name" value="O-ACETYLTRANSFERASE WECH"/>
    <property type="match status" value="1"/>
</dbReference>
<keyword evidence="3" id="KW-1003">Cell membrane</keyword>
<evidence type="ECO:0000256" key="7">
    <source>
        <dbReference type="SAM" id="Phobius"/>
    </source>
</evidence>
<organism evidence="9 10">
    <name type="scientific">Arthrobacter psychrochitiniphilus</name>
    <dbReference type="NCBI Taxonomy" id="291045"/>
    <lineage>
        <taxon>Bacteria</taxon>
        <taxon>Bacillati</taxon>
        <taxon>Actinomycetota</taxon>
        <taxon>Actinomycetes</taxon>
        <taxon>Micrococcales</taxon>
        <taxon>Micrococcaceae</taxon>
        <taxon>Arthrobacter</taxon>
    </lineage>
</organism>
<gene>
    <name evidence="9" type="ORF">CVS29_01675</name>
</gene>
<keyword evidence="6 7" id="KW-0472">Membrane</keyword>
<feature type="transmembrane region" description="Helical" evidence="7">
    <location>
        <begin position="222"/>
        <end position="241"/>
    </location>
</feature>
<protein>
    <recommendedName>
        <fullName evidence="8">Acyltransferase 3 domain-containing protein</fullName>
    </recommendedName>
</protein>
<feature type="transmembrane region" description="Helical" evidence="7">
    <location>
        <begin position="88"/>
        <end position="109"/>
    </location>
</feature>
<evidence type="ECO:0000256" key="6">
    <source>
        <dbReference type="ARBA" id="ARBA00023136"/>
    </source>
</evidence>
<dbReference type="Proteomes" id="UP000246303">
    <property type="component" value="Unassembled WGS sequence"/>
</dbReference>
<accession>A0A2V3DW07</accession>
<evidence type="ECO:0000256" key="2">
    <source>
        <dbReference type="ARBA" id="ARBA00007400"/>
    </source>
</evidence>
<evidence type="ECO:0000256" key="1">
    <source>
        <dbReference type="ARBA" id="ARBA00004651"/>
    </source>
</evidence>
<comment type="similarity">
    <text evidence="2">Belongs to the acyltransferase 3 family.</text>
</comment>
<evidence type="ECO:0000256" key="5">
    <source>
        <dbReference type="ARBA" id="ARBA00022989"/>
    </source>
</evidence>
<dbReference type="GO" id="GO:0009246">
    <property type="term" value="P:enterobacterial common antigen biosynthetic process"/>
    <property type="evidence" value="ECO:0007669"/>
    <property type="project" value="TreeGrafter"/>
</dbReference>
<reference evidence="9 10" key="1">
    <citation type="submission" date="2018-05" db="EMBL/GenBank/DDBJ databases">
        <title>Genetic diversity of glacier-inhabiting Cryobacterium bacteria in China and description of Cryobacterium mengkeensis sp. nov. and Arthrobacter glacialis sp. nov.</title>
        <authorList>
            <person name="Liu Q."/>
            <person name="Xin Y.-H."/>
        </authorList>
    </citation>
    <scope>NUCLEOTIDE SEQUENCE [LARGE SCALE GENOMIC DNA]</scope>
    <source>
        <strain evidence="9 10">GP3</strain>
    </source>
</reference>
<feature type="transmembrane region" description="Helical" evidence="7">
    <location>
        <begin position="121"/>
        <end position="140"/>
    </location>
</feature>
<dbReference type="EMBL" id="QHLZ01000001">
    <property type="protein sequence ID" value="PXA69303.1"/>
    <property type="molecule type" value="Genomic_DNA"/>
</dbReference>
<dbReference type="GO" id="GO:0005886">
    <property type="term" value="C:plasma membrane"/>
    <property type="evidence" value="ECO:0007669"/>
    <property type="project" value="UniProtKB-SubCell"/>
</dbReference>
<evidence type="ECO:0000313" key="10">
    <source>
        <dbReference type="Proteomes" id="UP000246303"/>
    </source>
</evidence>
<dbReference type="PANTHER" id="PTHR40074">
    <property type="entry name" value="O-ACETYLTRANSFERASE WECH"/>
    <property type="match status" value="1"/>
</dbReference>
<comment type="subcellular location">
    <subcellularLocation>
        <location evidence="1">Cell membrane</location>
        <topology evidence="1">Multi-pass membrane protein</topology>
    </subcellularLocation>
</comment>
<dbReference type="InterPro" id="IPR002656">
    <property type="entry name" value="Acyl_transf_3_dom"/>
</dbReference>
<proteinExistence type="inferred from homology"/>
<evidence type="ECO:0000313" key="9">
    <source>
        <dbReference type="EMBL" id="PXA69303.1"/>
    </source>
</evidence>
<dbReference type="AlphaFoldDB" id="A0A2V3DW07"/>
<evidence type="ECO:0000256" key="4">
    <source>
        <dbReference type="ARBA" id="ARBA00022692"/>
    </source>
</evidence>
<evidence type="ECO:0000256" key="3">
    <source>
        <dbReference type="ARBA" id="ARBA00022475"/>
    </source>
</evidence>
<feature type="transmembrane region" description="Helical" evidence="7">
    <location>
        <begin position="285"/>
        <end position="305"/>
    </location>
</feature>
<keyword evidence="10" id="KW-1185">Reference proteome</keyword>
<feature type="transmembrane region" description="Helical" evidence="7">
    <location>
        <begin position="197"/>
        <end position="216"/>
    </location>
</feature>
<dbReference type="GO" id="GO:0016413">
    <property type="term" value="F:O-acetyltransferase activity"/>
    <property type="evidence" value="ECO:0007669"/>
    <property type="project" value="TreeGrafter"/>
</dbReference>
<evidence type="ECO:0000259" key="8">
    <source>
        <dbReference type="Pfam" id="PF01757"/>
    </source>
</evidence>
<dbReference type="Pfam" id="PF01757">
    <property type="entry name" value="Acyl_transf_3"/>
    <property type="match status" value="1"/>
</dbReference>
<sequence length="332" mass="37196">MGHTRGGDLMSVPQAGTRLQWMDTLRGLAILLVLIWHAPAIPALFGYEMPLWLEAVNNFFLPLRMPTLMFLSGLLLTRSMGKGLKIYYVGKFKALLWPYLLWAGLHMVLYGHGLELSSPRAWIATGYLWFLFYITCYYMVAPLVTKLPAWLPPIALIVTSIPLEDGLAKKLLYFAGFFFAGHLAMQHRNILAKLTQWPIAGYCGAVAALFGIVSAARGTELAYRGEFALFSLMGIVAAITLTEKYSAAWWVRPVAFVGRNSLIYYVAHFPIILCVLYLVEAMGLGNVWLIAIPGLILSLVICTLLSKWRQVIPVRWLFQAPDPARLVTSRSR</sequence>
<keyword evidence="5 7" id="KW-1133">Transmembrane helix</keyword>
<feature type="transmembrane region" description="Helical" evidence="7">
    <location>
        <begin position="59"/>
        <end position="76"/>
    </location>
</feature>
<feature type="domain" description="Acyltransferase 3" evidence="8">
    <location>
        <begin position="20"/>
        <end position="306"/>
    </location>
</feature>
<name>A0A2V3DW07_9MICC</name>
<comment type="caution">
    <text evidence="9">The sequence shown here is derived from an EMBL/GenBank/DDBJ whole genome shotgun (WGS) entry which is preliminary data.</text>
</comment>
<feature type="transmembrane region" description="Helical" evidence="7">
    <location>
        <begin position="262"/>
        <end position="279"/>
    </location>
</feature>
<keyword evidence="4 7" id="KW-0812">Transmembrane</keyword>